<proteinExistence type="predicted"/>
<name>A0A9N9PC69_9GLOM</name>
<gene>
    <name evidence="2" type="ORF">CPELLU_LOCUS18610</name>
</gene>
<evidence type="ECO:0000256" key="1">
    <source>
        <dbReference type="SAM" id="MobiDB-lite"/>
    </source>
</evidence>
<reference evidence="2" key="1">
    <citation type="submission" date="2021-06" db="EMBL/GenBank/DDBJ databases">
        <authorList>
            <person name="Kallberg Y."/>
            <person name="Tangrot J."/>
            <person name="Rosling A."/>
        </authorList>
    </citation>
    <scope>NUCLEOTIDE SEQUENCE</scope>
    <source>
        <strain evidence="2">FL966</strain>
    </source>
</reference>
<accession>A0A9N9PC69</accession>
<feature type="region of interest" description="Disordered" evidence="1">
    <location>
        <begin position="1"/>
        <end position="27"/>
    </location>
</feature>
<dbReference type="EMBL" id="CAJVQA010038110">
    <property type="protein sequence ID" value="CAG8810601.1"/>
    <property type="molecule type" value="Genomic_DNA"/>
</dbReference>
<evidence type="ECO:0000313" key="2">
    <source>
        <dbReference type="EMBL" id="CAG8810601.1"/>
    </source>
</evidence>
<keyword evidence="3" id="KW-1185">Reference proteome</keyword>
<feature type="non-terminal residue" evidence="2">
    <location>
        <position position="1"/>
    </location>
</feature>
<organism evidence="2 3">
    <name type="scientific">Cetraspora pellucida</name>
    <dbReference type="NCBI Taxonomy" id="1433469"/>
    <lineage>
        <taxon>Eukaryota</taxon>
        <taxon>Fungi</taxon>
        <taxon>Fungi incertae sedis</taxon>
        <taxon>Mucoromycota</taxon>
        <taxon>Glomeromycotina</taxon>
        <taxon>Glomeromycetes</taxon>
        <taxon>Diversisporales</taxon>
        <taxon>Gigasporaceae</taxon>
        <taxon>Cetraspora</taxon>
    </lineage>
</organism>
<evidence type="ECO:0000313" key="3">
    <source>
        <dbReference type="Proteomes" id="UP000789759"/>
    </source>
</evidence>
<protein>
    <submittedName>
        <fullName evidence="2">20018_t:CDS:1</fullName>
    </submittedName>
</protein>
<dbReference type="AlphaFoldDB" id="A0A9N9PC69"/>
<sequence>SNGLDWTGTRVPVDWTNPSDNPDQDPFLVNKKTMIKRGILLKK</sequence>
<comment type="caution">
    <text evidence="2">The sequence shown here is derived from an EMBL/GenBank/DDBJ whole genome shotgun (WGS) entry which is preliminary data.</text>
</comment>
<dbReference type="Proteomes" id="UP000789759">
    <property type="component" value="Unassembled WGS sequence"/>
</dbReference>